<name>A0A0F9BFN9_9ZZZZ</name>
<accession>A0A0F9BFN9</accession>
<sequence length="320" mass="33804">MTEDYTRTNPLDHTLVSAVPDEIRNVKALVIGDSAASTGGAARIFFQAAAPTVRYDGSAFDASDNGSLWIDSDDNHIYFLTAFAGPTWTDYETIIEAMLLVMARSNVTLTLKNTDNENSNGGRDSSLRFQGLQDGNEVTTLAAFEVSHEGTADDEKGKISIKVNDGDDGDSPSKEAIAVASTGIPTLLVGALLSASTAPTADAMVSNKKYRDDFGVRTNEDDESNAMLVAHAYLANQAGTVIVVHTSVGIGSQITGYVDTDNNPAAGGTVVMGFHSYSAGIESSSFPVESGKYFEVTLTGGTALIYWQPNGTLIKCSDQD</sequence>
<dbReference type="EMBL" id="LAZR01041174">
    <property type="protein sequence ID" value="KKL12652.1"/>
    <property type="molecule type" value="Genomic_DNA"/>
</dbReference>
<gene>
    <name evidence="1" type="ORF">LCGC14_2533620</name>
</gene>
<comment type="caution">
    <text evidence="1">The sequence shown here is derived from an EMBL/GenBank/DDBJ whole genome shotgun (WGS) entry which is preliminary data.</text>
</comment>
<evidence type="ECO:0000313" key="1">
    <source>
        <dbReference type="EMBL" id="KKL12652.1"/>
    </source>
</evidence>
<proteinExistence type="predicted"/>
<reference evidence="1" key="1">
    <citation type="journal article" date="2015" name="Nature">
        <title>Complex archaea that bridge the gap between prokaryotes and eukaryotes.</title>
        <authorList>
            <person name="Spang A."/>
            <person name="Saw J.H."/>
            <person name="Jorgensen S.L."/>
            <person name="Zaremba-Niedzwiedzka K."/>
            <person name="Martijn J."/>
            <person name="Lind A.E."/>
            <person name="van Eijk R."/>
            <person name="Schleper C."/>
            <person name="Guy L."/>
            <person name="Ettema T.J."/>
        </authorList>
    </citation>
    <scope>NUCLEOTIDE SEQUENCE</scope>
</reference>
<dbReference type="AlphaFoldDB" id="A0A0F9BFN9"/>
<protein>
    <submittedName>
        <fullName evidence="1">Uncharacterized protein</fullName>
    </submittedName>
</protein>
<organism evidence="1">
    <name type="scientific">marine sediment metagenome</name>
    <dbReference type="NCBI Taxonomy" id="412755"/>
    <lineage>
        <taxon>unclassified sequences</taxon>
        <taxon>metagenomes</taxon>
        <taxon>ecological metagenomes</taxon>
    </lineage>
</organism>